<evidence type="ECO:0000313" key="3">
    <source>
        <dbReference type="Proteomes" id="UP001224775"/>
    </source>
</evidence>
<dbReference type="Proteomes" id="UP001224775">
    <property type="component" value="Unassembled WGS sequence"/>
</dbReference>
<keyword evidence="3" id="KW-1185">Reference proteome</keyword>
<feature type="compositionally biased region" description="Low complexity" evidence="1">
    <location>
        <begin position="79"/>
        <end position="95"/>
    </location>
</feature>
<evidence type="ECO:0000256" key="1">
    <source>
        <dbReference type="SAM" id="MobiDB-lite"/>
    </source>
</evidence>
<accession>A0AAD8YI48</accession>
<reference evidence="2" key="1">
    <citation type="submission" date="2023-06" db="EMBL/GenBank/DDBJ databases">
        <title>Survivors Of The Sea: Transcriptome response of Skeletonema marinoi to long-term dormancy.</title>
        <authorList>
            <person name="Pinder M.I.M."/>
            <person name="Kourtchenko O."/>
            <person name="Robertson E.K."/>
            <person name="Larsson T."/>
            <person name="Maumus F."/>
            <person name="Osuna-Cruz C.M."/>
            <person name="Vancaester E."/>
            <person name="Stenow R."/>
            <person name="Vandepoele K."/>
            <person name="Ploug H."/>
            <person name="Bruchert V."/>
            <person name="Godhe A."/>
            <person name="Topel M."/>
        </authorList>
    </citation>
    <scope>NUCLEOTIDE SEQUENCE</scope>
    <source>
        <strain evidence="2">R05AC</strain>
    </source>
</reference>
<comment type="caution">
    <text evidence="2">The sequence shown here is derived from an EMBL/GenBank/DDBJ whole genome shotgun (WGS) entry which is preliminary data.</text>
</comment>
<sequence>MVPDFDKITIDEEDITEETEEMINHCAVDCPKIDPTNCDEAGPKEKSIDDPTNSANRRPSGRRAAHPLKSSLMRSSTFTASTSMMDESSTSTIMMDESQSSMRRRSVCFTSLEIRSYGVTLGNAPTFHGPPVTLDWDYDPAETEKFDVDVYEHHRYARRTKSEMVIPPSHREYRLMQLGFSRSQIKYAMEEAKRAAKEREKTVQSLNRTRRLSLDEMWGKAKLFSKRGSRRRTSADV</sequence>
<name>A0AAD8YI48_9STRA</name>
<dbReference type="AlphaFoldDB" id="A0AAD8YI48"/>
<protein>
    <submittedName>
        <fullName evidence="2">Uncharacterized protein</fullName>
    </submittedName>
</protein>
<dbReference type="EMBL" id="JATAAI010000005">
    <property type="protein sequence ID" value="KAK1745969.1"/>
    <property type="molecule type" value="Genomic_DNA"/>
</dbReference>
<feature type="region of interest" description="Disordered" evidence="1">
    <location>
        <begin position="32"/>
        <end position="99"/>
    </location>
</feature>
<organism evidence="2 3">
    <name type="scientific">Skeletonema marinoi</name>
    <dbReference type="NCBI Taxonomy" id="267567"/>
    <lineage>
        <taxon>Eukaryota</taxon>
        <taxon>Sar</taxon>
        <taxon>Stramenopiles</taxon>
        <taxon>Ochrophyta</taxon>
        <taxon>Bacillariophyta</taxon>
        <taxon>Coscinodiscophyceae</taxon>
        <taxon>Thalassiosirophycidae</taxon>
        <taxon>Thalassiosirales</taxon>
        <taxon>Skeletonemataceae</taxon>
        <taxon>Skeletonema</taxon>
        <taxon>Skeletonema marinoi-dohrnii complex</taxon>
    </lineage>
</organism>
<gene>
    <name evidence="2" type="ORF">QTG54_003893</name>
</gene>
<evidence type="ECO:0000313" key="2">
    <source>
        <dbReference type="EMBL" id="KAK1745969.1"/>
    </source>
</evidence>
<proteinExistence type="predicted"/>